<dbReference type="InterPro" id="IPR036291">
    <property type="entry name" value="NAD(P)-bd_dom_sf"/>
</dbReference>
<dbReference type="InterPro" id="IPR013445">
    <property type="entry name" value="CDP_4_6_deHydtase"/>
</dbReference>
<dbReference type="AlphaFoldDB" id="A0AAU7XA39"/>
<gene>
    <name evidence="4" type="primary">rfbG</name>
    <name evidence="4" type="ORF">ABS361_17525</name>
</gene>
<dbReference type="NCBIfam" id="TIGR02622">
    <property type="entry name" value="CDP_4_6_dhtase"/>
    <property type="match status" value="1"/>
</dbReference>
<dbReference type="PANTHER" id="PTHR43000">
    <property type="entry name" value="DTDP-D-GLUCOSE 4,6-DEHYDRATASE-RELATED"/>
    <property type="match status" value="1"/>
</dbReference>
<evidence type="ECO:0000256" key="2">
    <source>
        <dbReference type="ARBA" id="ARBA00007637"/>
    </source>
</evidence>
<name>A0AAU7XA39_9HYPH</name>
<comment type="similarity">
    <text evidence="2">Belongs to the NAD(P)-dependent epimerase/dehydratase family.</text>
</comment>
<organism evidence="4">
    <name type="scientific">Methyloraptor flagellatus</name>
    <dbReference type="NCBI Taxonomy" id="3162530"/>
    <lineage>
        <taxon>Bacteria</taxon>
        <taxon>Pseudomonadati</taxon>
        <taxon>Pseudomonadota</taxon>
        <taxon>Alphaproteobacteria</taxon>
        <taxon>Hyphomicrobiales</taxon>
        <taxon>Ancalomicrobiaceae</taxon>
        <taxon>Methyloraptor</taxon>
    </lineage>
</organism>
<dbReference type="Pfam" id="PF01370">
    <property type="entry name" value="Epimerase"/>
    <property type="match status" value="1"/>
</dbReference>
<evidence type="ECO:0000259" key="3">
    <source>
        <dbReference type="Pfam" id="PF01370"/>
    </source>
</evidence>
<dbReference type="Gene3D" id="3.90.25.10">
    <property type="entry name" value="UDP-galactose 4-epimerase, domain 1"/>
    <property type="match status" value="1"/>
</dbReference>
<dbReference type="EC" id="4.2.1.45" evidence="4"/>
<dbReference type="EMBL" id="CP158568">
    <property type="protein sequence ID" value="XBY43846.1"/>
    <property type="molecule type" value="Genomic_DNA"/>
</dbReference>
<feature type="domain" description="NAD-dependent epimerase/dehydratase" evidence="3">
    <location>
        <begin position="20"/>
        <end position="254"/>
    </location>
</feature>
<dbReference type="Gene3D" id="3.40.50.720">
    <property type="entry name" value="NAD(P)-binding Rossmann-like Domain"/>
    <property type="match status" value="1"/>
</dbReference>
<reference evidence="4" key="1">
    <citation type="submission" date="2024-06" db="EMBL/GenBank/DDBJ databases">
        <title>Methylostella associata gen. nov., sp. nov., a novel Ancalomicrobiaceae-affiliated facultatively methylotrophic bacteria that feed on methanotrophs of the genus Methylococcus.</title>
        <authorList>
            <person name="Saltykova V."/>
            <person name="Danilova O.V."/>
            <person name="Oshkin I.Y."/>
            <person name="Belova S.E."/>
            <person name="Pimenov N.V."/>
            <person name="Dedysh S.N."/>
        </authorList>
    </citation>
    <scope>NUCLEOTIDE SEQUENCE</scope>
    <source>
        <strain evidence="4">S20</strain>
    </source>
</reference>
<keyword evidence="4" id="KW-0456">Lyase</keyword>
<dbReference type="SUPFAM" id="SSF51735">
    <property type="entry name" value="NAD(P)-binding Rossmann-fold domains"/>
    <property type="match status" value="1"/>
</dbReference>
<accession>A0AAU7XA39</accession>
<evidence type="ECO:0000256" key="1">
    <source>
        <dbReference type="ARBA" id="ARBA00005125"/>
    </source>
</evidence>
<dbReference type="RefSeq" id="WP_407048945.1">
    <property type="nucleotide sequence ID" value="NZ_CP158568.1"/>
</dbReference>
<comment type="pathway">
    <text evidence="1">Bacterial outer membrane biogenesis; LPS O-antigen biosynthesis.</text>
</comment>
<protein>
    <submittedName>
        <fullName evidence="4">CDP-glucose 4,6-dehydratase</fullName>
        <ecNumber evidence="4">4.2.1.45</ecNumber>
    </submittedName>
</protein>
<dbReference type="KEGG" id="mflg:ABS361_17525"/>
<dbReference type="GO" id="GO:0047733">
    <property type="term" value="F:CDP-glucose 4,6-dehydratase activity"/>
    <property type="evidence" value="ECO:0007669"/>
    <property type="project" value="UniProtKB-EC"/>
</dbReference>
<proteinExistence type="inferred from homology"/>
<evidence type="ECO:0000313" key="4">
    <source>
        <dbReference type="EMBL" id="XBY43846.1"/>
    </source>
</evidence>
<sequence length="359" mass="39161">MSEASASRRPDPAFWRGRRVFLTGHTGFKGGWLALALARLGAEVTGFALAPETEPNLFTVADVASGCRSLIGDIRDRAALEAALVEARPEVVLHLAAQPIVRRARLEPVETFATNVMGTVHLLDALRRAETVRAVVAVTSDKVYDNVEWAWPYRETDRLGGKEAYGASKAAAEIAVECWRQAFLAEKGIAAATVRAGNIIGGGDWAEDRLVPDAMRAFARGGSVTLRNPRAIRPWQHVLEPVGAYLMLAEDLVQRPAEAPKAINFGPTAADARTVREIVDRLAALWGISPGWVQDDGHHPYEARHLTLDSSLAAAKLGWSPTWTLDEALARTVGWYRAYYAGADMRARTLEEIEEHIGV</sequence>
<dbReference type="InterPro" id="IPR001509">
    <property type="entry name" value="Epimerase_deHydtase"/>
</dbReference>